<keyword evidence="3" id="KW-1185">Reference proteome</keyword>
<reference evidence="3" key="1">
    <citation type="journal article" date="2019" name="Int. J. Syst. Evol. Microbiol.">
        <title>The Global Catalogue of Microorganisms (GCM) 10K type strain sequencing project: providing services to taxonomists for standard genome sequencing and annotation.</title>
        <authorList>
            <consortium name="The Broad Institute Genomics Platform"/>
            <consortium name="The Broad Institute Genome Sequencing Center for Infectious Disease"/>
            <person name="Wu L."/>
            <person name="Ma J."/>
        </authorList>
    </citation>
    <scope>NUCLEOTIDE SEQUENCE [LARGE SCALE GENOMIC DNA]</scope>
    <source>
        <strain evidence="3">CGMCC 4.1469</strain>
    </source>
</reference>
<feature type="signal peptide" evidence="1">
    <location>
        <begin position="1"/>
        <end position="21"/>
    </location>
</feature>
<dbReference type="PROSITE" id="PS51257">
    <property type="entry name" value="PROKAR_LIPOPROTEIN"/>
    <property type="match status" value="1"/>
</dbReference>
<dbReference type="EMBL" id="JBHSMQ010000002">
    <property type="protein sequence ID" value="MFC5454420.1"/>
    <property type="molecule type" value="Genomic_DNA"/>
</dbReference>
<evidence type="ECO:0000313" key="2">
    <source>
        <dbReference type="EMBL" id="MFC5454420.1"/>
    </source>
</evidence>
<sequence length="163" mass="17404">MFTRNSLFSILVFLICSCSKSNTTSVPASADKPEVTTQSKTELKAAPVPAAANAPITVSFIAMVKVEGAKLPKVGIVNQTQKGINGIEFEYQCFDQAGKDITGDLHKWGMTGAEPPADPLLAPEAKDDAVVGLDDAWIPDGTVRITTTPIWVKFADGTEWHKG</sequence>
<dbReference type="Proteomes" id="UP001596052">
    <property type="component" value="Unassembled WGS sequence"/>
</dbReference>
<gene>
    <name evidence="2" type="ORF">ACFQDI_06085</name>
</gene>
<organism evidence="2 3">
    <name type="scientific">Prosthecobacter fluviatilis</name>
    <dbReference type="NCBI Taxonomy" id="445931"/>
    <lineage>
        <taxon>Bacteria</taxon>
        <taxon>Pseudomonadati</taxon>
        <taxon>Verrucomicrobiota</taxon>
        <taxon>Verrucomicrobiia</taxon>
        <taxon>Verrucomicrobiales</taxon>
        <taxon>Verrucomicrobiaceae</taxon>
        <taxon>Prosthecobacter</taxon>
    </lineage>
</organism>
<comment type="caution">
    <text evidence="2">The sequence shown here is derived from an EMBL/GenBank/DDBJ whole genome shotgun (WGS) entry which is preliminary data.</text>
</comment>
<protein>
    <submittedName>
        <fullName evidence="2">Uncharacterized protein</fullName>
    </submittedName>
</protein>
<dbReference type="RefSeq" id="WP_377164484.1">
    <property type="nucleotide sequence ID" value="NZ_JBHSMQ010000002.1"/>
</dbReference>
<evidence type="ECO:0000256" key="1">
    <source>
        <dbReference type="SAM" id="SignalP"/>
    </source>
</evidence>
<feature type="chain" id="PRO_5045574443" evidence="1">
    <location>
        <begin position="22"/>
        <end position="163"/>
    </location>
</feature>
<name>A0ABW0KMH3_9BACT</name>
<keyword evidence="1" id="KW-0732">Signal</keyword>
<proteinExistence type="predicted"/>
<accession>A0ABW0KMH3</accession>
<evidence type="ECO:0000313" key="3">
    <source>
        <dbReference type="Proteomes" id="UP001596052"/>
    </source>
</evidence>